<sequence>MMPLMDDVAKLKAQLAELASQQQAQQADVAQQLAKFGQQLDALSHQVQAQYQRDATLDSHGNSDERSNTNAQVLSPTLDTSPHDIQQHNHLSEPTRSAQRQPKAHDTSSAWGNHATDSNQSIPNLGLSKTKCT</sequence>
<feature type="compositionally biased region" description="Polar residues" evidence="1">
    <location>
        <begin position="68"/>
        <end position="80"/>
    </location>
</feature>
<keyword evidence="3" id="KW-1185">Reference proteome</keyword>
<reference evidence="2" key="1">
    <citation type="submission" date="2022-09" db="EMBL/GenBank/DDBJ databases">
        <title>Shewanella sp. KJ10-1 sp.nov, isolated from marine algae.</title>
        <authorList>
            <person name="Butt M."/>
            <person name="Lee J.K."/>
            <person name="Kim J.M."/>
            <person name="Choi D.G."/>
        </authorList>
    </citation>
    <scope>NUCLEOTIDE SEQUENCE</scope>
    <source>
        <strain evidence="2">KJ10-1</strain>
    </source>
</reference>
<organism evidence="2 3">
    <name type="scientific">Shewanella phaeophyticola</name>
    <dbReference type="NCBI Taxonomy" id="2978345"/>
    <lineage>
        <taxon>Bacteria</taxon>
        <taxon>Pseudomonadati</taxon>
        <taxon>Pseudomonadota</taxon>
        <taxon>Gammaproteobacteria</taxon>
        <taxon>Alteromonadales</taxon>
        <taxon>Shewanellaceae</taxon>
        <taxon>Shewanella</taxon>
    </lineage>
</organism>
<feature type="region of interest" description="Disordered" evidence="1">
    <location>
        <begin position="47"/>
        <end position="133"/>
    </location>
</feature>
<dbReference type="Proteomes" id="UP001431192">
    <property type="component" value="Unassembled WGS sequence"/>
</dbReference>
<feature type="compositionally biased region" description="Polar residues" evidence="1">
    <location>
        <begin position="107"/>
        <end position="123"/>
    </location>
</feature>
<comment type="caution">
    <text evidence="2">The sequence shown here is derived from an EMBL/GenBank/DDBJ whole genome shotgun (WGS) entry which is preliminary data.</text>
</comment>
<evidence type="ECO:0000313" key="2">
    <source>
        <dbReference type="EMBL" id="MCT8988117.1"/>
    </source>
</evidence>
<feature type="compositionally biased region" description="Basic and acidic residues" evidence="1">
    <location>
        <begin position="81"/>
        <end position="93"/>
    </location>
</feature>
<gene>
    <name evidence="2" type="ORF">N4T56_18725</name>
</gene>
<evidence type="ECO:0008006" key="4">
    <source>
        <dbReference type="Google" id="ProtNLM"/>
    </source>
</evidence>
<evidence type="ECO:0000313" key="3">
    <source>
        <dbReference type="Proteomes" id="UP001431192"/>
    </source>
</evidence>
<accession>A0ABT2P6L0</accession>
<dbReference type="EMBL" id="JAODOQ010000001">
    <property type="protein sequence ID" value="MCT8988117.1"/>
    <property type="molecule type" value="Genomic_DNA"/>
</dbReference>
<dbReference type="RefSeq" id="WP_261734274.1">
    <property type="nucleotide sequence ID" value="NZ_JAODOQ010000001.1"/>
</dbReference>
<protein>
    <recommendedName>
        <fullName evidence="4">FlxA-like protein</fullName>
    </recommendedName>
</protein>
<name>A0ABT2P6L0_9GAMM</name>
<feature type="compositionally biased region" description="Basic and acidic residues" evidence="1">
    <location>
        <begin position="55"/>
        <end position="67"/>
    </location>
</feature>
<evidence type="ECO:0000256" key="1">
    <source>
        <dbReference type="SAM" id="MobiDB-lite"/>
    </source>
</evidence>
<proteinExistence type="predicted"/>